<evidence type="ECO:0000256" key="5">
    <source>
        <dbReference type="ARBA" id="ARBA00023180"/>
    </source>
</evidence>
<dbReference type="AlphaFoldDB" id="A0A023FQX1"/>
<dbReference type="GO" id="GO:0005576">
    <property type="term" value="C:extracellular region"/>
    <property type="evidence" value="ECO:0007669"/>
    <property type="project" value="UniProtKB-SubCell"/>
</dbReference>
<evidence type="ECO:0000313" key="8">
    <source>
        <dbReference type="EMBL" id="JAC23025.1"/>
    </source>
</evidence>
<evidence type="ECO:0000256" key="1">
    <source>
        <dbReference type="ARBA" id="ARBA00004613"/>
    </source>
</evidence>
<organism evidence="8">
    <name type="scientific">Amblyomma cajennense</name>
    <name type="common">Cayenne tick</name>
    <name type="synonym">Acarus cajennensis</name>
    <dbReference type="NCBI Taxonomy" id="34607"/>
    <lineage>
        <taxon>Eukaryota</taxon>
        <taxon>Metazoa</taxon>
        <taxon>Ecdysozoa</taxon>
        <taxon>Arthropoda</taxon>
        <taxon>Chelicerata</taxon>
        <taxon>Arachnida</taxon>
        <taxon>Acari</taxon>
        <taxon>Parasitiformes</taxon>
        <taxon>Ixodida</taxon>
        <taxon>Ixodoidea</taxon>
        <taxon>Ixodidae</taxon>
        <taxon>Amblyomminae</taxon>
        <taxon>Amblyomma</taxon>
    </lineage>
</organism>
<keyword evidence="4 6" id="KW-1015">Disulfide bond</keyword>
<sequence length="244" mass="26623">MCSLVRTRAFLEYLGIISEGIMLVSSLSHQGPINTGNASEEEPNIPNNPANATEEGTSTESTITTGANSAITNVSTAAETTTAGTSTEATPTSESTTTTSVSTTVEITSTGTTRKQRRRPRPKKNQYGTLIDKNGCKHKILQSKDKLYTATCTGVCEGRTYPIVDGTACLRIAPKGRGKKKRGKKCFEGVCYRGRCHERYTRKVNCKVPQGTVHYYDDYSYNGGAYYDYLSSYEQDDDHGSFAE</sequence>
<evidence type="ECO:0000256" key="2">
    <source>
        <dbReference type="ARBA" id="ARBA00022525"/>
    </source>
</evidence>
<feature type="compositionally biased region" description="Basic residues" evidence="7">
    <location>
        <begin position="114"/>
        <end position="124"/>
    </location>
</feature>
<comment type="function">
    <text evidence="6">Salivary chemokine-binding protein which binds to host chemokines.</text>
</comment>
<name>A0A023FQX1_AMBCJ</name>
<evidence type="ECO:0000256" key="3">
    <source>
        <dbReference type="ARBA" id="ARBA00022729"/>
    </source>
</evidence>
<evidence type="ECO:0000256" key="6">
    <source>
        <dbReference type="RuleBase" id="RU369006"/>
    </source>
</evidence>
<proteinExistence type="evidence at transcript level"/>
<accession>A0A023FQX1</accession>
<dbReference type="Gene3D" id="2.30.130.100">
    <property type="match status" value="1"/>
</dbReference>
<reference evidence="8" key="1">
    <citation type="submission" date="2014-03" db="EMBL/GenBank/DDBJ databases">
        <title>The sialotranscriptome of Amblyomma triste, Amblyomma parvum and Amblyomma cajennense ticks, uncovered by 454-based RNA-seq.</title>
        <authorList>
            <person name="Garcia G.R."/>
            <person name="Gardinassi L.G."/>
            <person name="Ribeiro J.M."/>
            <person name="Anatriello E."/>
            <person name="Ferreira B.R."/>
            <person name="Moreira H.N."/>
            <person name="Mafra C."/>
            <person name="Olegario M.M."/>
            <person name="Szabo P.J."/>
            <person name="Miranda-Santos I.K."/>
            <person name="Maruyama S.R."/>
        </authorList>
    </citation>
    <scope>NUCLEOTIDE SEQUENCE</scope>
    <source>
        <strain evidence="8">Uberlandia</strain>
        <tissue evidence="8">Salivary glands</tissue>
    </source>
</reference>
<comment type="subcellular location">
    <subcellularLocation>
        <location evidence="1 6">Secreted</location>
    </subcellularLocation>
</comment>
<keyword evidence="3 6" id="KW-0732">Signal</keyword>
<dbReference type="Pfam" id="PF19429">
    <property type="entry name" value="EVA_Class_A"/>
    <property type="match status" value="1"/>
</dbReference>
<dbReference type="EMBL" id="GBBK01001457">
    <property type="protein sequence ID" value="JAC23025.1"/>
    <property type="molecule type" value="mRNA"/>
</dbReference>
<keyword evidence="2 6" id="KW-0964">Secreted</keyword>
<feature type="compositionally biased region" description="Low complexity" evidence="7">
    <location>
        <begin position="44"/>
        <end position="66"/>
    </location>
</feature>
<dbReference type="InterPro" id="IPR045797">
    <property type="entry name" value="EVA_Class_A"/>
</dbReference>
<keyword evidence="5 6" id="KW-0325">Glycoprotein</keyword>
<feature type="compositionally biased region" description="Low complexity" evidence="7">
    <location>
        <begin position="75"/>
        <end position="113"/>
    </location>
</feature>
<dbReference type="GO" id="GO:0019957">
    <property type="term" value="F:C-C chemokine binding"/>
    <property type="evidence" value="ECO:0007669"/>
    <property type="project" value="InterPro"/>
</dbReference>
<evidence type="ECO:0000256" key="4">
    <source>
        <dbReference type="ARBA" id="ARBA00023157"/>
    </source>
</evidence>
<evidence type="ECO:0000256" key="7">
    <source>
        <dbReference type="SAM" id="MobiDB-lite"/>
    </source>
</evidence>
<protein>
    <recommendedName>
        <fullName evidence="6">Evasin</fullName>
    </recommendedName>
</protein>
<feature type="region of interest" description="Disordered" evidence="7">
    <location>
        <begin position="33"/>
        <end position="129"/>
    </location>
</feature>